<comment type="caution">
    <text evidence="10">The sequence shown here is derived from an EMBL/GenBank/DDBJ whole genome shotgun (WGS) entry which is preliminary data.</text>
</comment>
<dbReference type="Pfam" id="PF02675">
    <property type="entry name" value="AdoMet_dc"/>
    <property type="match status" value="1"/>
</dbReference>
<dbReference type="PANTHER" id="PTHR33866:SF2">
    <property type="entry name" value="S-ADENOSYLMETHIONINE DECARBOXYLASE PROENZYME"/>
    <property type="match status" value="1"/>
</dbReference>
<gene>
    <name evidence="10" type="ORF">GO988_17720</name>
</gene>
<keyword evidence="3" id="KW-0068">Autocatalytic cleavage</keyword>
<dbReference type="GO" id="GO:0008295">
    <property type="term" value="P:spermidine biosynthetic process"/>
    <property type="evidence" value="ECO:0007669"/>
    <property type="project" value="UniProtKB-KW"/>
</dbReference>
<dbReference type="InterPro" id="IPR003826">
    <property type="entry name" value="AdoMetDC_fam_prok"/>
</dbReference>
<dbReference type="Gene3D" id="3.60.90.10">
    <property type="entry name" value="S-adenosylmethionine decarboxylase"/>
    <property type="match status" value="1"/>
</dbReference>
<evidence type="ECO:0000256" key="8">
    <source>
        <dbReference type="ARBA" id="ARBA00023270"/>
    </source>
</evidence>
<keyword evidence="7" id="KW-0456">Lyase</keyword>
<evidence type="ECO:0000256" key="4">
    <source>
        <dbReference type="ARBA" id="ARBA00023066"/>
    </source>
</evidence>
<keyword evidence="4" id="KW-0745">Spermidine biosynthesis</keyword>
<evidence type="ECO:0000256" key="9">
    <source>
        <dbReference type="ARBA" id="ARBA00023317"/>
    </source>
</evidence>
<dbReference type="EMBL" id="WQKZ01000004">
    <property type="protein sequence ID" value="MVN78170.1"/>
    <property type="molecule type" value="Genomic_DNA"/>
</dbReference>
<comment type="cofactor">
    <cofactor evidence="1">
        <name>pyruvate</name>
        <dbReference type="ChEBI" id="CHEBI:15361"/>
    </cofactor>
</comment>
<proteinExistence type="predicted"/>
<evidence type="ECO:0000256" key="5">
    <source>
        <dbReference type="ARBA" id="ARBA00023115"/>
    </source>
</evidence>
<name>A0A7K1TIC9_9BACT</name>
<evidence type="ECO:0000256" key="7">
    <source>
        <dbReference type="ARBA" id="ARBA00023239"/>
    </source>
</evidence>
<keyword evidence="9" id="KW-0670">Pyruvate</keyword>
<dbReference type="PANTHER" id="PTHR33866">
    <property type="entry name" value="S-ADENOSYLMETHIONINE DECARBOXYLASE PROENZYME"/>
    <property type="match status" value="1"/>
</dbReference>
<keyword evidence="8" id="KW-0704">Schiff base</keyword>
<keyword evidence="6" id="KW-0865">Zymogen</keyword>
<dbReference type="SUPFAM" id="SSF56276">
    <property type="entry name" value="S-adenosylmethionine decarboxylase"/>
    <property type="match status" value="1"/>
</dbReference>
<evidence type="ECO:0000256" key="6">
    <source>
        <dbReference type="ARBA" id="ARBA00023145"/>
    </source>
</evidence>
<evidence type="ECO:0000256" key="2">
    <source>
        <dbReference type="ARBA" id="ARBA00022793"/>
    </source>
</evidence>
<protein>
    <submittedName>
        <fullName evidence="10">S-adenosylmethionine decarboxylase</fullName>
    </submittedName>
</protein>
<keyword evidence="2" id="KW-0210">Decarboxylase</keyword>
<dbReference type="GO" id="GO:0005829">
    <property type="term" value="C:cytosol"/>
    <property type="evidence" value="ECO:0007669"/>
    <property type="project" value="TreeGrafter"/>
</dbReference>
<keyword evidence="11" id="KW-1185">Reference proteome</keyword>
<accession>A0A7K1TIC9</accession>
<organism evidence="10 11">
    <name type="scientific">Hymenobacter ginkgonis</name>
    <dbReference type="NCBI Taxonomy" id="2682976"/>
    <lineage>
        <taxon>Bacteria</taxon>
        <taxon>Pseudomonadati</taxon>
        <taxon>Bacteroidota</taxon>
        <taxon>Cytophagia</taxon>
        <taxon>Cytophagales</taxon>
        <taxon>Hymenobacteraceae</taxon>
        <taxon>Hymenobacter</taxon>
    </lineage>
</organism>
<evidence type="ECO:0000313" key="10">
    <source>
        <dbReference type="EMBL" id="MVN78170.1"/>
    </source>
</evidence>
<evidence type="ECO:0000256" key="3">
    <source>
        <dbReference type="ARBA" id="ARBA00022813"/>
    </source>
</evidence>
<dbReference type="RefSeq" id="WP_317164909.1">
    <property type="nucleotide sequence ID" value="NZ_WQKZ01000004.1"/>
</dbReference>
<sequence length="133" mass="14324">MTLVLPSTLATAPALPPPYAPGLHVLATFGAPAARLRDAAGSQRFFAALVAQLGLTSVGEVYHVFAENAGFTAVLALTESHLSIHTWPEHELATFDVFLSNFRQDNHATVRAVYQATLAFFEGEARAYAEVLR</sequence>
<reference evidence="10 11" key="1">
    <citation type="submission" date="2019-12" db="EMBL/GenBank/DDBJ databases">
        <title>Hymenobacter sp. HMF4947 Genome sequencing and assembly.</title>
        <authorList>
            <person name="Kang H."/>
            <person name="Cha I."/>
            <person name="Kim H."/>
            <person name="Joh K."/>
        </authorList>
    </citation>
    <scope>NUCLEOTIDE SEQUENCE [LARGE SCALE GENOMIC DNA]</scope>
    <source>
        <strain evidence="10 11">HMF4947</strain>
    </source>
</reference>
<dbReference type="InterPro" id="IPR016067">
    <property type="entry name" value="S-AdoMet_deCO2ase_core"/>
</dbReference>
<dbReference type="Proteomes" id="UP000441336">
    <property type="component" value="Unassembled WGS sequence"/>
</dbReference>
<dbReference type="AlphaFoldDB" id="A0A7K1TIC9"/>
<evidence type="ECO:0000256" key="1">
    <source>
        <dbReference type="ARBA" id="ARBA00001928"/>
    </source>
</evidence>
<dbReference type="GO" id="GO:0004014">
    <property type="term" value="F:adenosylmethionine decarboxylase activity"/>
    <property type="evidence" value="ECO:0007669"/>
    <property type="project" value="InterPro"/>
</dbReference>
<keyword evidence="5" id="KW-0620">Polyamine biosynthesis</keyword>
<evidence type="ECO:0000313" key="11">
    <source>
        <dbReference type="Proteomes" id="UP000441336"/>
    </source>
</evidence>